<dbReference type="InterPro" id="IPR023577">
    <property type="entry name" value="CYTH_domain"/>
</dbReference>
<dbReference type="Proteomes" id="UP000179797">
    <property type="component" value="Unassembled WGS sequence"/>
</dbReference>
<dbReference type="SMART" id="SM01118">
    <property type="entry name" value="CYTH"/>
    <property type="match status" value="1"/>
</dbReference>
<dbReference type="AlphaFoldDB" id="A0A1S1Z2R0"/>
<evidence type="ECO:0000313" key="3">
    <source>
        <dbReference type="EMBL" id="OHX67564.1"/>
    </source>
</evidence>
<dbReference type="RefSeq" id="WP_044229125.1">
    <property type="nucleotide sequence ID" value="NZ_JRYR02000001.1"/>
</dbReference>
<evidence type="ECO:0000256" key="1">
    <source>
        <dbReference type="PIRSR" id="PIRSR016487-1"/>
    </source>
</evidence>
<dbReference type="Pfam" id="PF01928">
    <property type="entry name" value="CYTH"/>
    <property type="match status" value="1"/>
</dbReference>
<keyword evidence="4" id="KW-1185">Reference proteome</keyword>
<comment type="caution">
    <text evidence="3">The sequence shown here is derived from an EMBL/GenBank/DDBJ whole genome shotgun (WGS) entry which is preliminary data.</text>
</comment>
<dbReference type="PIRSF" id="PIRSF016487">
    <property type="entry name" value="CYTH_UCP016487"/>
    <property type="match status" value="1"/>
</dbReference>
<dbReference type="OrthoDB" id="9805588at2"/>
<feature type="domain" description="CYTH" evidence="2">
    <location>
        <begin position="2"/>
        <end position="149"/>
    </location>
</feature>
<protein>
    <submittedName>
        <fullName evidence="3">Adenylate cyclase</fullName>
    </submittedName>
</protein>
<sequence>MAIEIERKFLLQSFDVTLATNSSRIVQGYICSDTDKTVRIRIKKEKGFITIKGKSDEEGLARYEWEKEIPLDEAEALLKLCSGGVIDKIRYEVVAGKHTYEVDVFEKENQGLIIAEVELSEKNETFEKPIWVGEEVTGDPKYYNAMLMKKPFSQW</sequence>
<dbReference type="PANTHER" id="PTHR40114:SF1">
    <property type="entry name" value="SLR0698 PROTEIN"/>
    <property type="match status" value="1"/>
</dbReference>
<name>A0A1S1Z2R0_FLAPC</name>
<dbReference type="STRING" id="915059.NH26_15015"/>
<proteinExistence type="predicted"/>
<organism evidence="3 4">
    <name type="scientific">Flammeovirga pacifica</name>
    <dbReference type="NCBI Taxonomy" id="915059"/>
    <lineage>
        <taxon>Bacteria</taxon>
        <taxon>Pseudomonadati</taxon>
        <taxon>Bacteroidota</taxon>
        <taxon>Cytophagia</taxon>
        <taxon>Cytophagales</taxon>
        <taxon>Flammeovirgaceae</taxon>
        <taxon>Flammeovirga</taxon>
    </lineage>
</organism>
<dbReference type="SUPFAM" id="SSF55154">
    <property type="entry name" value="CYTH-like phosphatases"/>
    <property type="match status" value="1"/>
</dbReference>
<dbReference type="InterPro" id="IPR033469">
    <property type="entry name" value="CYTH-like_dom_sf"/>
</dbReference>
<dbReference type="EMBL" id="JRYR02000001">
    <property type="protein sequence ID" value="OHX67564.1"/>
    <property type="molecule type" value="Genomic_DNA"/>
</dbReference>
<dbReference type="PROSITE" id="PS51707">
    <property type="entry name" value="CYTH"/>
    <property type="match status" value="1"/>
</dbReference>
<evidence type="ECO:0000313" key="4">
    <source>
        <dbReference type="Proteomes" id="UP000179797"/>
    </source>
</evidence>
<dbReference type="CDD" id="cd07891">
    <property type="entry name" value="CYTH-like_CthTTM-like_1"/>
    <property type="match status" value="1"/>
</dbReference>
<accession>A0A1S1Z2R0</accession>
<dbReference type="Gene3D" id="2.40.320.10">
    <property type="entry name" value="Hypothetical Protein Pfu-838710-001"/>
    <property type="match status" value="1"/>
</dbReference>
<reference evidence="3 4" key="1">
    <citation type="journal article" date="2012" name="Int. J. Syst. Evol. Microbiol.">
        <title>Flammeovirga pacifica sp. nov., isolated from deep-sea sediment.</title>
        <authorList>
            <person name="Xu H."/>
            <person name="Fu Y."/>
            <person name="Yang N."/>
            <person name="Ding Z."/>
            <person name="Lai Q."/>
            <person name="Zeng R."/>
        </authorList>
    </citation>
    <scope>NUCLEOTIDE SEQUENCE [LARGE SCALE GENOMIC DNA]</scope>
    <source>
        <strain evidence="4">DSM 24597 / LMG 26175 / WPAGA1</strain>
    </source>
</reference>
<dbReference type="InterPro" id="IPR012042">
    <property type="entry name" value="NeuTTM/CthTTM-like"/>
</dbReference>
<gene>
    <name evidence="3" type="ORF">NH26_15015</name>
</gene>
<dbReference type="PANTHER" id="PTHR40114">
    <property type="entry name" value="SLR0698 PROTEIN"/>
    <property type="match status" value="1"/>
</dbReference>
<feature type="active site" description="Proton acceptor" evidence="1">
    <location>
        <position position="29"/>
    </location>
</feature>
<evidence type="ECO:0000259" key="2">
    <source>
        <dbReference type="PROSITE" id="PS51707"/>
    </source>
</evidence>